<evidence type="ECO:0000313" key="10">
    <source>
        <dbReference type="Proteomes" id="UP001560019"/>
    </source>
</evidence>
<gene>
    <name evidence="9" type="ORF">Ga0609869_001223</name>
</gene>
<evidence type="ECO:0000256" key="6">
    <source>
        <dbReference type="ARBA" id="ARBA00022989"/>
    </source>
</evidence>
<dbReference type="Pfam" id="PF03591">
    <property type="entry name" value="AzlC"/>
    <property type="match status" value="1"/>
</dbReference>
<feature type="transmembrane region" description="Helical" evidence="8">
    <location>
        <begin position="45"/>
        <end position="66"/>
    </location>
</feature>
<accession>A0ABV3XSX5</accession>
<evidence type="ECO:0000313" key="9">
    <source>
        <dbReference type="EMBL" id="MEX5727870.1"/>
    </source>
</evidence>
<keyword evidence="3" id="KW-0813">Transport</keyword>
<keyword evidence="7 8" id="KW-0472">Membrane</keyword>
<dbReference type="EMBL" id="JBEHHI010000001">
    <property type="protein sequence ID" value="MEX5727870.1"/>
    <property type="molecule type" value="Genomic_DNA"/>
</dbReference>
<comment type="subcellular location">
    <subcellularLocation>
        <location evidence="1">Cell membrane</location>
        <topology evidence="1">Multi-pass membrane protein</topology>
    </subcellularLocation>
</comment>
<evidence type="ECO:0000256" key="3">
    <source>
        <dbReference type="ARBA" id="ARBA00022448"/>
    </source>
</evidence>
<organism evidence="9 10">
    <name type="scientific">Rhodovulum iodosum</name>
    <dbReference type="NCBI Taxonomy" id="68291"/>
    <lineage>
        <taxon>Bacteria</taxon>
        <taxon>Pseudomonadati</taxon>
        <taxon>Pseudomonadota</taxon>
        <taxon>Alphaproteobacteria</taxon>
        <taxon>Rhodobacterales</taxon>
        <taxon>Paracoccaceae</taxon>
        <taxon>Rhodovulum</taxon>
    </lineage>
</organism>
<evidence type="ECO:0000256" key="2">
    <source>
        <dbReference type="ARBA" id="ARBA00010735"/>
    </source>
</evidence>
<feature type="transmembrane region" description="Helical" evidence="8">
    <location>
        <begin position="171"/>
        <end position="204"/>
    </location>
</feature>
<dbReference type="Proteomes" id="UP001560019">
    <property type="component" value="Unassembled WGS sequence"/>
</dbReference>
<dbReference type="RefSeq" id="WP_125405493.1">
    <property type="nucleotide sequence ID" value="NZ_JBEHHI010000001.1"/>
</dbReference>
<sequence>MTSSTAKSAFWSGMRHGAPFLLVVAPFALLFGVVATEAGLNVAEVMGFSVLVIAGAAQFTAVQMMLDQAPTVMVLLAALAVNLRMAMYSAALTPHLGGAPLWQRAVMAYATVDQSYAISVARFETHPDMTLGEKVAYFMGTMALIAPAWYAITLAGALMGRSIPPEFALDFAVPITFLALIAPALRTLAHVAAAAVSVVVALALSGLPSNSGLLVAAAAAMTAGAQVEKWQERRRT</sequence>
<evidence type="ECO:0000256" key="7">
    <source>
        <dbReference type="ARBA" id="ARBA00023136"/>
    </source>
</evidence>
<reference evidence="9 10" key="1">
    <citation type="submission" date="2024-06" db="EMBL/GenBank/DDBJ databases">
        <title>Genome of Rhodovulum iodosum, a marine photoferrotroph.</title>
        <authorList>
            <person name="Bianchini G."/>
            <person name="Nikeleit V."/>
            <person name="Kappler A."/>
            <person name="Bryce C."/>
            <person name="Sanchez-Baracaldo P."/>
        </authorList>
    </citation>
    <scope>NUCLEOTIDE SEQUENCE [LARGE SCALE GENOMIC DNA]</scope>
    <source>
        <strain evidence="9 10">UT/N1</strain>
    </source>
</reference>
<feature type="transmembrane region" description="Helical" evidence="8">
    <location>
        <begin position="73"/>
        <end position="92"/>
    </location>
</feature>
<protein>
    <submittedName>
        <fullName evidence="9">Branched-subunit amino acid permease</fullName>
    </submittedName>
</protein>
<comment type="similarity">
    <text evidence="2">Belongs to the AzlC family.</text>
</comment>
<name>A0ABV3XSX5_9RHOB</name>
<keyword evidence="4" id="KW-1003">Cell membrane</keyword>
<keyword evidence="5 8" id="KW-0812">Transmembrane</keyword>
<evidence type="ECO:0000256" key="4">
    <source>
        <dbReference type="ARBA" id="ARBA00022475"/>
    </source>
</evidence>
<dbReference type="PANTHER" id="PTHR34979:SF1">
    <property type="entry name" value="INNER MEMBRANE PROTEIN YGAZ"/>
    <property type="match status" value="1"/>
</dbReference>
<evidence type="ECO:0000256" key="1">
    <source>
        <dbReference type="ARBA" id="ARBA00004651"/>
    </source>
</evidence>
<evidence type="ECO:0000256" key="5">
    <source>
        <dbReference type="ARBA" id="ARBA00022692"/>
    </source>
</evidence>
<evidence type="ECO:0000256" key="8">
    <source>
        <dbReference type="SAM" id="Phobius"/>
    </source>
</evidence>
<keyword evidence="6 8" id="KW-1133">Transmembrane helix</keyword>
<comment type="caution">
    <text evidence="9">The sequence shown here is derived from an EMBL/GenBank/DDBJ whole genome shotgun (WGS) entry which is preliminary data.</text>
</comment>
<dbReference type="PANTHER" id="PTHR34979">
    <property type="entry name" value="INNER MEMBRANE PROTEIN YGAZ"/>
    <property type="match status" value="1"/>
</dbReference>
<keyword evidence="10" id="KW-1185">Reference proteome</keyword>
<feature type="transmembrane region" description="Helical" evidence="8">
    <location>
        <begin position="135"/>
        <end position="159"/>
    </location>
</feature>
<dbReference type="InterPro" id="IPR011606">
    <property type="entry name" value="Brnchd-chn_aa_trnsp_permease"/>
</dbReference>
<proteinExistence type="inferred from homology"/>